<gene>
    <name evidence="2" type="ORF">ADU59_28430</name>
</gene>
<dbReference type="PANTHER" id="PTHR28004:SF8">
    <property type="entry name" value="D-SERINE DEAMINASE"/>
    <property type="match status" value="1"/>
</dbReference>
<reference evidence="2 3" key="1">
    <citation type="journal article" date="2016" name="Syst. Appl. Microbiol.">
        <title>Pararhizobium polonicum sp. nov. isolated from tumors on stone fruit rootstocks.</title>
        <authorList>
            <person name="Pulawska J."/>
            <person name="Kuzmanovic N."/>
            <person name="Willems A."/>
            <person name="Pothier J.F."/>
        </authorList>
    </citation>
    <scope>NUCLEOTIDE SEQUENCE [LARGE SCALE GENOMIC DNA]</scope>
    <source>
        <strain evidence="2 3">F5.1</strain>
    </source>
</reference>
<name>A0A1C7NT17_9HYPH</name>
<sequence length="426" mass="45512">MIDLPTPQDLVLDSTTRGVPPGISLHDSAITSEHWSPLDGSMTLPVMTLDQSVLLANTNHFLAFAKDEGVFLAPHAKTPMMPQFAASLVARGAWGATVANVQQLSAMQEQTISDIIYASPPGGRIGASHLAAAIGRRPASKVFVFLDSVETVDALHQALARVDGACAYGLVEVGFGRTGARNLAASIAIRDAILSTKGLIALAGVATYEAAAVVKDVDHRKTFDRLFKLVEETFLSVHDAVSNDTPLIISAGGSTYFDDVIRALRPLSKKYDVPLVLRSGAIFFSDDGLYSRAFEAMAKRGFAAPIARAIRPALSLWAEIISRPEPGLAIAGFGMRDAPNDQGLPVIRRVFRNGSDIGIGGEQLPVVDKLNDQHAFIGSGAVDDVRVGDVLELGISHPCTAFQRWNAVYATDERHVVQAVLRTHFG</sequence>
<dbReference type="Proteomes" id="UP000093111">
    <property type="component" value="Unassembled WGS sequence"/>
</dbReference>
<dbReference type="SUPFAM" id="SSF51419">
    <property type="entry name" value="PLP-binding barrel"/>
    <property type="match status" value="1"/>
</dbReference>
<dbReference type="EMBL" id="LGLV01000023">
    <property type="protein sequence ID" value="OBZ92155.1"/>
    <property type="molecule type" value="Genomic_DNA"/>
</dbReference>
<evidence type="ECO:0000313" key="3">
    <source>
        <dbReference type="Proteomes" id="UP000093111"/>
    </source>
</evidence>
<comment type="caution">
    <text evidence="2">The sequence shown here is derived from an EMBL/GenBank/DDBJ whole genome shotgun (WGS) entry which is preliminary data.</text>
</comment>
<dbReference type="PANTHER" id="PTHR28004">
    <property type="entry name" value="ZGC:162816-RELATED"/>
    <property type="match status" value="1"/>
</dbReference>
<dbReference type="InterPro" id="IPR042208">
    <property type="entry name" value="D-ser_dehydrat-like_sf"/>
</dbReference>
<organism evidence="2 3">
    <name type="scientific">Pararhizobium polonicum</name>
    <dbReference type="NCBI Taxonomy" id="1612624"/>
    <lineage>
        <taxon>Bacteria</taxon>
        <taxon>Pseudomonadati</taxon>
        <taxon>Pseudomonadota</taxon>
        <taxon>Alphaproteobacteria</taxon>
        <taxon>Hyphomicrobiales</taxon>
        <taxon>Rhizobiaceae</taxon>
        <taxon>Rhizobium/Agrobacterium group</taxon>
        <taxon>Pararhizobium</taxon>
    </lineage>
</organism>
<dbReference type="STRING" id="1612624.ADU59_28430"/>
<feature type="domain" description="D-serine dehydratase-like" evidence="1">
    <location>
        <begin position="313"/>
        <end position="412"/>
    </location>
</feature>
<accession>A0A1C7NT17</accession>
<evidence type="ECO:0000313" key="2">
    <source>
        <dbReference type="EMBL" id="OBZ92155.1"/>
    </source>
</evidence>
<dbReference type="InterPro" id="IPR051466">
    <property type="entry name" value="D-amino_acid_metab_enzyme"/>
</dbReference>
<dbReference type="SMART" id="SM01119">
    <property type="entry name" value="D-ser_dehydrat"/>
    <property type="match status" value="1"/>
</dbReference>
<dbReference type="Gene3D" id="2.40.37.20">
    <property type="entry name" value="D-serine dehydratase-like domain"/>
    <property type="match status" value="1"/>
</dbReference>
<dbReference type="Pfam" id="PF14031">
    <property type="entry name" value="D-ser_dehydrat"/>
    <property type="match status" value="1"/>
</dbReference>
<keyword evidence="3" id="KW-1185">Reference proteome</keyword>
<proteinExistence type="predicted"/>
<dbReference type="InterPro" id="IPR026956">
    <property type="entry name" value="D-ser_dehydrat-like_dom"/>
</dbReference>
<protein>
    <recommendedName>
        <fullName evidence="1">D-serine dehydratase-like domain-containing protein</fullName>
    </recommendedName>
</protein>
<dbReference type="PATRIC" id="fig|1612624.7.peg.3864"/>
<dbReference type="InterPro" id="IPR029066">
    <property type="entry name" value="PLP-binding_barrel"/>
</dbReference>
<dbReference type="AlphaFoldDB" id="A0A1C7NT17"/>
<evidence type="ECO:0000259" key="1">
    <source>
        <dbReference type="SMART" id="SM01119"/>
    </source>
</evidence>
<dbReference type="Gene3D" id="3.20.20.10">
    <property type="entry name" value="Alanine racemase"/>
    <property type="match status" value="1"/>
</dbReference>